<proteinExistence type="predicted"/>
<dbReference type="PANTHER" id="PTHR43404">
    <property type="entry name" value="LIPOPOLYSACCHARIDE CHOLINEPHOSPHOTRANSFERASE LICD"/>
    <property type="match status" value="1"/>
</dbReference>
<sequence>MTDTISRIHKVELGNLKMIAEICDQLSLNYFLIGGSLLGAIRHKGFIPWDDDMDIGMVRQDYEQFQKYAPRLLRGHPYFLQTPYSDPNYGFSYMKLLNRNTYIEEKNNVNDARKGVFIDIFPIDRIPDNDAARREQMTRFKLLDSDVIVRAGYGFIDTPFRRLRSGLDENDVKDITQLKRERDRVMQAYNKQAYSNLKNLASQYAYDKEILTLAQVSQLIEVPFEDTTAMIPADYDTILTRLYGNYLQQPPVKQRTEKHISKLIMDNQTFS</sequence>
<reference evidence="2 3" key="1">
    <citation type="journal article" date="2015" name="Genome Announc.">
        <title>Expanding the biotechnology potential of lactobacilli through comparative genomics of 213 strains and associated genera.</title>
        <authorList>
            <person name="Sun Z."/>
            <person name="Harris H.M."/>
            <person name="McCann A."/>
            <person name="Guo C."/>
            <person name="Argimon S."/>
            <person name="Zhang W."/>
            <person name="Yang X."/>
            <person name="Jeffery I.B."/>
            <person name="Cooney J.C."/>
            <person name="Kagawa T.F."/>
            <person name="Liu W."/>
            <person name="Song Y."/>
            <person name="Salvetti E."/>
            <person name="Wrobel A."/>
            <person name="Rasinkangas P."/>
            <person name="Parkhill J."/>
            <person name="Rea M.C."/>
            <person name="O'Sullivan O."/>
            <person name="Ritari J."/>
            <person name="Douillard F.P."/>
            <person name="Paul Ross R."/>
            <person name="Yang R."/>
            <person name="Briner A.E."/>
            <person name="Felis G.E."/>
            <person name="de Vos W.M."/>
            <person name="Barrangou R."/>
            <person name="Klaenhammer T.R."/>
            <person name="Caufield P.W."/>
            <person name="Cui Y."/>
            <person name="Zhang H."/>
            <person name="O'Toole P.W."/>
        </authorList>
    </citation>
    <scope>NUCLEOTIDE SEQUENCE [LARGE SCALE GENOMIC DNA]</scope>
    <source>
        <strain evidence="2 3">JCM 15530</strain>
    </source>
</reference>
<dbReference type="InterPro" id="IPR007074">
    <property type="entry name" value="LicD/FKTN/FKRP_NTP_transf"/>
</dbReference>
<accession>A0A0R1HP62</accession>
<dbReference type="STRING" id="1302272.FC96_GL001855"/>
<dbReference type="OrthoDB" id="9786100at2"/>
<gene>
    <name evidence="2" type="ORF">FC96_GL001855</name>
</gene>
<evidence type="ECO:0000313" key="3">
    <source>
        <dbReference type="Proteomes" id="UP000050911"/>
    </source>
</evidence>
<name>A0A0R1HP62_9LACO</name>
<dbReference type="RefSeq" id="WP_056942479.1">
    <property type="nucleotide sequence ID" value="NZ_AZCX01000004.1"/>
</dbReference>
<dbReference type="EMBL" id="AZCX01000004">
    <property type="protein sequence ID" value="KRK48123.1"/>
    <property type="molecule type" value="Genomic_DNA"/>
</dbReference>
<protein>
    <submittedName>
        <fullName evidence="2">LPS biosynthesis protein</fullName>
    </submittedName>
</protein>
<evidence type="ECO:0000259" key="1">
    <source>
        <dbReference type="Pfam" id="PF04991"/>
    </source>
</evidence>
<feature type="domain" description="LicD/FKTN/FKRP nucleotidyltransferase" evidence="1">
    <location>
        <begin position="23"/>
        <end position="244"/>
    </location>
</feature>
<keyword evidence="3" id="KW-1185">Reference proteome</keyword>
<comment type="caution">
    <text evidence="2">The sequence shown here is derived from an EMBL/GenBank/DDBJ whole genome shotgun (WGS) entry which is preliminary data.</text>
</comment>
<dbReference type="AlphaFoldDB" id="A0A0R1HP62"/>
<organism evidence="2 3">
    <name type="scientific">Secundilactobacillus kimchicus JCM 15530</name>
    <dbReference type="NCBI Taxonomy" id="1302272"/>
    <lineage>
        <taxon>Bacteria</taxon>
        <taxon>Bacillati</taxon>
        <taxon>Bacillota</taxon>
        <taxon>Bacilli</taxon>
        <taxon>Lactobacillales</taxon>
        <taxon>Lactobacillaceae</taxon>
        <taxon>Secundilactobacillus</taxon>
    </lineage>
</organism>
<dbReference type="Proteomes" id="UP000050911">
    <property type="component" value="Unassembled WGS sequence"/>
</dbReference>
<evidence type="ECO:0000313" key="2">
    <source>
        <dbReference type="EMBL" id="KRK48123.1"/>
    </source>
</evidence>
<dbReference type="PATRIC" id="fig|1302272.5.peg.1879"/>
<dbReference type="InterPro" id="IPR052942">
    <property type="entry name" value="LPS_cholinephosphotransferase"/>
</dbReference>
<dbReference type="Pfam" id="PF04991">
    <property type="entry name" value="LicD"/>
    <property type="match status" value="1"/>
</dbReference>
<dbReference type="PANTHER" id="PTHR43404:SF2">
    <property type="entry name" value="LIPOPOLYSACCHARIDE CHOLINEPHOSPHOTRANSFERASE LICD"/>
    <property type="match status" value="1"/>
</dbReference>
<dbReference type="GO" id="GO:0009100">
    <property type="term" value="P:glycoprotein metabolic process"/>
    <property type="evidence" value="ECO:0007669"/>
    <property type="project" value="UniProtKB-ARBA"/>
</dbReference>